<comment type="caution">
    <text evidence="2">The sequence shown here is derived from an EMBL/GenBank/DDBJ whole genome shotgun (WGS) entry which is preliminary data.</text>
</comment>
<gene>
    <name evidence="2" type="ORF">PoB_000673600</name>
</gene>
<evidence type="ECO:0000256" key="1">
    <source>
        <dbReference type="SAM" id="MobiDB-lite"/>
    </source>
</evidence>
<dbReference type="Proteomes" id="UP000735302">
    <property type="component" value="Unassembled WGS sequence"/>
</dbReference>
<evidence type="ECO:0000313" key="3">
    <source>
        <dbReference type="Proteomes" id="UP000735302"/>
    </source>
</evidence>
<organism evidence="2 3">
    <name type="scientific">Plakobranchus ocellatus</name>
    <dbReference type="NCBI Taxonomy" id="259542"/>
    <lineage>
        <taxon>Eukaryota</taxon>
        <taxon>Metazoa</taxon>
        <taxon>Spiralia</taxon>
        <taxon>Lophotrochozoa</taxon>
        <taxon>Mollusca</taxon>
        <taxon>Gastropoda</taxon>
        <taxon>Heterobranchia</taxon>
        <taxon>Euthyneura</taxon>
        <taxon>Panpulmonata</taxon>
        <taxon>Sacoglossa</taxon>
        <taxon>Placobranchoidea</taxon>
        <taxon>Plakobranchidae</taxon>
        <taxon>Plakobranchus</taxon>
    </lineage>
</organism>
<feature type="region of interest" description="Disordered" evidence="1">
    <location>
        <begin position="97"/>
        <end position="120"/>
    </location>
</feature>
<keyword evidence="3" id="KW-1185">Reference proteome</keyword>
<name>A0AAV3YCX1_9GAST</name>
<proteinExistence type="predicted"/>
<reference evidence="2 3" key="1">
    <citation type="journal article" date="2021" name="Elife">
        <title>Chloroplast acquisition without the gene transfer in kleptoplastic sea slugs, Plakobranchus ocellatus.</title>
        <authorList>
            <person name="Maeda T."/>
            <person name="Takahashi S."/>
            <person name="Yoshida T."/>
            <person name="Shimamura S."/>
            <person name="Takaki Y."/>
            <person name="Nagai Y."/>
            <person name="Toyoda A."/>
            <person name="Suzuki Y."/>
            <person name="Arimoto A."/>
            <person name="Ishii H."/>
            <person name="Satoh N."/>
            <person name="Nishiyama T."/>
            <person name="Hasebe M."/>
            <person name="Maruyama T."/>
            <person name="Minagawa J."/>
            <person name="Obokata J."/>
            <person name="Shigenobu S."/>
        </authorList>
    </citation>
    <scope>NUCLEOTIDE SEQUENCE [LARGE SCALE GENOMIC DNA]</scope>
</reference>
<feature type="region of interest" description="Disordered" evidence="1">
    <location>
        <begin position="1"/>
        <end position="30"/>
    </location>
</feature>
<feature type="compositionally biased region" description="Basic and acidic residues" evidence="1">
    <location>
        <begin position="16"/>
        <end position="30"/>
    </location>
</feature>
<accession>A0AAV3YCX1</accession>
<evidence type="ECO:0000313" key="2">
    <source>
        <dbReference type="EMBL" id="GFN80230.1"/>
    </source>
</evidence>
<sequence>MVRSPAHHSPNVAAELPRDAKDQKPPRRNDVVRVGNDALTVAEGSTTRGLICVRVKAATVQEAPMARGIIHMGSEIHRSSTGEEALKARGLVHMGIDAARSPQNTRIEEAPTTRGLGRIG</sequence>
<dbReference type="AlphaFoldDB" id="A0AAV3YCX1"/>
<protein>
    <submittedName>
        <fullName evidence="2">Uncharacterized protein</fullName>
    </submittedName>
</protein>
<dbReference type="EMBL" id="BLXT01000807">
    <property type="protein sequence ID" value="GFN80230.1"/>
    <property type="molecule type" value="Genomic_DNA"/>
</dbReference>